<dbReference type="EMBL" id="MWML01000087">
    <property type="protein sequence ID" value="TCG06901.1"/>
    <property type="molecule type" value="Genomic_DNA"/>
</dbReference>
<evidence type="ECO:0000313" key="1">
    <source>
        <dbReference type="EMBL" id="TCG06901.1"/>
    </source>
</evidence>
<sequence>MGENHKSPVERLKKWAAFGYGVEASTVLTQAADLIKQQATRIANLADRIAANGVRPEGW</sequence>
<keyword evidence="2" id="KW-1185">Reference proteome</keyword>
<dbReference type="Proteomes" id="UP000294200">
    <property type="component" value="Unassembled WGS sequence"/>
</dbReference>
<gene>
    <name evidence="1" type="ORF">BZM27_23270</name>
</gene>
<evidence type="ECO:0000313" key="2">
    <source>
        <dbReference type="Proteomes" id="UP000294200"/>
    </source>
</evidence>
<proteinExistence type="predicted"/>
<reference evidence="1 2" key="1">
    <citation type="submission" date="2017-02" db="EMBL/GenBank/DDBJ databases">
        <title>Paraburkholderia sophoroidis sp. nov. and Paraburkholderia steynii sp. nov. rhizobial symbionts of the fynbos legume Hypocalyptus sophoroides.</title>
        <authorList>
            <person name="Steenkamp E.T."/>
            <person name="Beukes C.W."/>
            <person name="Van Zyl E."/>
            <person name="Avontuur J."/>
            <person name="Chan W.Y."/>
            <person name="Hassen A."/>
            <person name="Palmer M."/>
            <person name="Mthombeni L."/>
            <person name="Phalane F."/>
            <person name="Sereme K."/>
            <person name="Venter S.N."/>
        </authorList>
    </citation>
    <scope>NUCLEOTIDE SEQUENCE [LARGE SCALE GENOMIC DNA]</scope>
    <source>
        <strain evidence="1 2">HC1.1ba</strain>
    </source>
</reference>
<name>A0A4R0XKN8_9BURK</name>
<dbReference type="AlphaFoldDB" id="A0A4R0XKN8"/>
<comment type="caution">
    <text evidence="1">The sequence shown here is derived from an EMBL/GenBank/DDBJ whole genome shotgun (WGS) entry which is preliminary data.</text>
</comment>
<accession>A0A4R0XKN8</accession>
<organism evidence="1 2">
    <name type="scientific">Paraburkholderia steynii</name>
    <dbReference type="NCBI Taxonomy" id="1245441"/>
    <lineage>
        <taxon>Bacteria</taxon>
        <taxon>Pseudomonadati</taxon>
        <taxon>Pseudomonadota</taxon>
        <taxon>Betaproteobacteria</taxon>
        <taxon>Burkholderiales</taxon>
        <taxon>Burkholderiaceae</taxon>
        <taxon>Paraburkholderia</taxon>
    </lineage>
</organism>
<protein>
    <submittedName>
        <fullName evidence="1">Uncharacterized protein</fullName>
    </submittedName>
</protein>